<feature type="non-terminal residue" evidence="4">
    <location>
        <position position="102"/>
    </location>
</feature>
<organism evidence="4 5">
    <name type="scientific">Eragrostis curvula</name>
    <name type="common">weeping love grass</name>
    <dbReference type="NCBI Taxonomy" id="38414"/>
    <lineage>
        <taxon>Eukaryota</taxon>
        <taxon>Viridiplantae</taxon>
        <taxon>Streptophyta</taxon>
        <taxon>Embryophyta</taxon>
        <taxon>Tracheophyta</taxon>
        <taxon>Spermatophyta</taxon>
        <taxon>Magnoliopsida</taxon>
        <taxon>Liliopsida</taxon>
        <taxon>Poales</taxon>
        <taxon>Poaceae</taxon>
        <taxon>PACMAD clade</taxon>
        <taxon>Chloridoideae</taxon>
        <taxon>Eragrostideae</taxon>
        <taxon>Eragrostidinae</taxon>
        <taxon>Eragrostis</taxon>
    </lineage>
</organism>
<dbReference type="Pfam" id="PF00069">
    <property type="entry name" value="Pkinase"/>
    <property type="match status" value="1"/>
</dbReference>
<evidence type="ECO:0000313" key="4">
    <source>
        <dbReference type="EMBL" id="TVT99528.1"/>
    </source>
</evidence>
<dbReference type="GO" id="GO:0005886">
    <property type="term" value="C:plasma membrane"/>
    <property type="evidence" value="ECO:0007669"/>
    <property type="project" value="TreeGrafter"/>
</dbReference>
<dbReference type="PANTHER" id="PTHR27001:SF931">
    <property type="entry name" value="OS11G0664100 PROTEIN"/>
    <property type="match status" value="1"/>
</dbReference>
<evidence type="ECO:0000256" key="2">
    <source>
        <dbReference type="ARBA" id="ARBA00022840"/>
    </source>
</evidence>
<dbReference type="Gramene" id="TVT99528">
    <property type="protein sequence ID" value="TVT99528"/>
    <property type="gene ID" value="EJB05_55115"/>
</dbReference>
<dbReference type="PROSITE" id="PS50011">
    <property type="entry name" value="PROTEIN_KINASE_DOM"/>
    <property type="match status" value="1"/>
</dbReference>
<feature type="domain" description="Protein kinase" evidence="3">
    <location>
        <begin position="1"/>
        <end position="102"/>
    </location>
</feature>
<proteinExistence type="predicted"/>
<dbReference type="InterPro" id="IPR000719">
    <property type="entry name" value="Prot_kinase_dom"/>
</dbReference>
<reference evidence="4 5" key="1">
    <citation type="journal article" date="2019" name="Sci. Rep.">
        <title>A high-quality genome of Eragrostis curvula grass provides insights into Poaceae evolution and supports new strategies to enhance forage quality.</title>
        <authorList>
            <person name="Carballo J."/>
            <person name="Santos B.A.C.M."/>
            <person name="Zappacosta D."/>
            <person name="Garbus I."/>
            <person name="Selva J.P."/>
            <person name="Gallo C.A."/>
            <person name="Diaz A."/>
            <person name="Albertini E."/>
            <person name="Caccamo M."/>
            <person name="Echenique V."/>
        </authorList>
    </citation>
    <scope>NUCLEOTIDE SEQUENCE [LARGE SCALE GENOMIC DNA]</scope>
    <source>
        <strain evidence="5">cv. Victoria</strain>
        <tissue evidence="4">Leaf</tissue>
    </source>
</reference>
<evidence type="ECO:0000313" key="5">
    <source>
        <dbReference type="Proteomes" id="UP000324897"/>
    </source>
</evidence>
<dbReference type="GO" id="GO:0005524">
    <property type="term" value="F:ATP binding"/>
    <property type="evidence" value="ECO:0007669"/>
    <property type="project" value="UniProtKB-KW"/>
</dbReference>
<dbReference type="AlphaFoldDB" id="A0A5J9SKK1"/>
<dbReference type="InterPro" id="IPR011009">
    <property type="entry name" value="Kinase-like_dom_sf"/>
</dbReference>
<accession>A0A5J9SKK1</accession>
<feature type="non-terminal residue" evidence="4">
    <location>
        <position position="1"/>
    </location>
</feature>
<gene>
    <name evidence="4" type="ORF">EJB05_55115</name>
</gene>
<evidence type="ECO:0000259" key="3">
    <source>
        <dbReference type="PROSITE" id="PS50011"/>
    </source>
</evidence>
<comment type="caution">
    <text evidence="4">The sequence shown here is derived from an EMBL/GenBank/DDBJ whole genome shotgun (WGS) entry which is preliminary data.</text>
</comment>
<dbReference type="Gene3D" id="1.10.510.10">
    <property type="entry name" value="Transferase(Phosphotransferase) domain 1"/>
    <property type="match status" value="1"/>
</dbReference>
<dbReference type="OrthoDB" id="5857966at2759"/>
<sequence length="102" mass="11438">SGYNWSARLTIIKGIADGLRYLHDNRAVHSNLKPSNILLDSNLRPKICDFGVARVGYSAPEFFLEEDTLTTMSDVYTFGVILLEIIKGMHEIVPDDPKDTVK</sequence>
<dbReference type="Proteomes" id="UP000324897">
    <property type="component" value="Unassembled WGS sequence"/>
</dbReference>
<protein>
    <recommendedName>
        <fullName evidence="3">Protein kinase domain-containing protein</fullName>
    </recommendedName>
</protein>
<dbReference type="EMBL" id="RWGY01000711">
    <property type="protein sequence ID" value="TVT99528.1"/>
    <property type="molecule type" value="Genomic_DNA"/>
</dbReference>
<keyword evidence="2" id="KW-0067">ATP-binding</keyword>
<dbReference type="PANTHER" id="PTHR27001">
    <property type="entry name" value="OS01G0253100 PROTEIN"/>
    <property type="match status" value="1"/>
</dbReference>
<dbReference type="GO" id="GO:0004672">
    <property type="term" value="F:protein kinase activity"/>
    <property type="evidence" value="ECO:0007669"/>
    <property type="project" value="InterPro"/>
</dbReference>
<name>A0A5J9SKK1_9POAL</name>
<keyword evidence="1" id="KW-0547">Nucleotide-binding</keyword>
<dbReference type="SUPFAM" id="SSF56112">
    <property type="entry name" value="Protein kinase-like (PK-like)"/>
    <property type="match status" value="1"/>
</dbReference>
<keyword evidence="5" id="KW-1185">Reference proteome</keyword>
<evidence type="ECO:0000256" key="1">
    <source>
        <dbReference type="ARBA" id="ARBA00022741"/>
    </source>
</evidence>